<dbReference type="EMBL" id="CAKOFQ010007351">
    <property type="protein sequence ID" value="CAH1999057.1"/>
    <property type="molecule type" value="Genomic_DNA"/>
</dbReference>
<comment type="similarity">
    <text evidence="1 4">Belongs to the UDP-glycosyltransferase family.</text>
</comment>
<dbReference type="SUPFAM" id="SSF53756">
    <property type="entry name" value="UDP-Glycosyltransferase/glycogen phosphorylase"/>
    <property type="match status" value="1"/>
</dbReference>
<dbReference type="PANTHER" id="PTHR48043:SF159">
    <property type="entry name" value="EG:EG0003.4 PROTEIN-RELATED"/>
    <property type="match status" value="1"/>
</dbReference>
<dbReference type="Proteomes" id="UP001152888">
    <property type="component" value="Unassembled WGS sequence"/>
</dbReference>
<organism evidence="6 7">
    <name type="scientific">Acanthoscelides obtectus</name>
    <name type="common">Bean weevil</name>
    <name type="synonym">Bruchus obtectus</name>
    <dbReference type="NCBI Taxonomy" id="200917"/>
    <lineage>
        <taxon>Eukaryota</taxon>
        <taxon>Metazoa</taxon>
        <taxon>Ecdysozoa</taxon>
        <taxon>Arthropoda</taxon>
        <taxon>Hexapoda</taxon>
        <taxon>Insecta</taxon>
        <taxon>Pterygota</taxon>
        <taxon>Neoptera</taxon>
        <taxon>Endopterygota</taxon>
        <taxon>Coleoptera</taxon>
        <taxon>Polyphaga</taxon>
        <taxon>Cucujiformia</taxon>
        <taxon>Chrysomeloidea</taxon>
        <taxon>Chrysomelidae</taxon>
        <taxon>Bruchinae</taxon>
        <taxon>Bruchini</taxon>
        <taxon>Acanthoscelides</taxon>
    </lineage>
</organism>
<protein>
    <recommendedName>
        <fullName evidence="5">UDP-glucuronosyltransferase</fullName>
        <ecNumber evidence="5">2.4.1.17</ecNumber>
    </recommendedName>
</protein>
<dbReference type="Pfam" id="PF00201">
    <property type="entry name" value="UDPGT"/>
    <property type="match status" value="1"/>
</dbReference>
<dbReference type="PANTHER" id="PTHR48043">
    <property type="entry name" value="EG:EG0003.4 PROTEIN-RELATED"/>
    <property type="match status" value="1"/>
</dbReference>
<gene>
    <name evidence="6" type="ORF">ACAOBT_LOCUS24770</name>
</gene>
<dbReference type="Gene3D" id="3.40.50.2000">
    <property type="entry name" value="Glycogen Phosphorylase B"/>
    <property type="match status" value="2"/>
</dbReference>
<comment type="catalytic activity">
    <reaction evidence="5">
        <text>glucuronate acceptor + UDP-alpha-D-glucuronate = acceptor beta-D-glucuronoside + UDP + H(+)</text>
        <dbReference type="Rhea" id="RHEA:21032"/>
        <dbReference type="ChEBI" id="CHEBI:15378"/>
        <dbReference type="ChEBI" id="CHEBI:58052"/>
        <dbReference type="ChEBI" id="CHEBI:58223"/>
        <dbReference type="ChEBI" id="CHEBI:132367"/>
        <dbReference type="ChEBI" id="CHEBI:132368"/>
        <dbReference type="EC" id="2.4.1.17"/>
    </reaction>
</comment>
<keyword evidence="2 4" id="KW-0328">Glycosyltransferase</keyword>
<evidence type="ECO:0000256" key="2">
    <source>
        <dbReference type="ARBA" id="ARBA00022676"/>
    </source>
</evidence>
<proteinExistence type="inferred from homology"/>
<keyword evidence="5" id="KW-0472">Membrane</keyword>
<keyword evidence="5" id="KW-1133">Transmembrane helix</keyword>
<dbReference type="FunFam" id="3.40.50.2000:FF:000050">
    <property type="entry name" value="UDP-glucuronosyltransferase"/>
    <property type="match status" value="1"/>
</dbReference>
<evidence type="ECO:0000256" key="4">
    <source>
        <dbReference type="RuleBase" id="RU003718"/>
    </source>
</evidence>
<evidence type="ECO:0000256" key="3">
    <source>
        <dbReference type="ARBA" id="ARBA00022679"/>
    </source>
</evidence>
<evidence type="ECO:0000313" key="7">
    <source>
        <dbReference type="Proteomes" id="UP001152888"/>
    </source>
</evidence>
<name>A0A9P0LID9_ACAOB</name>
<dbReference type="EC" id="2.4.1.17" evidence="5"/>
<keyword evidence="5" id="KW-0732">Signal</keyword>
<feature type="signal peptide" evidence="5">
    <location>
        <begin position="1"/>
        <end position="20"/>
    </location>
</feature>
<dbReference type="CDD" id="cd03784">
    <property type="entry name" value="GT1_Gtf-like"/>
    <property type="match status" value="1"/>
</dbReference>
<dbReference type="GO" id="GO:0016020">
    <property type="term" value="C:membrane"/>
    <property type="evidence" value="ECO:0007669"/>
    <property type="project" value="UniProtKB-SubCell"/>
</dbReference>
<dbReference type="PROSITE" id="PS00375">
    <property type="entry name" value="UDPGT"/>
    <property type="match status" value="1"/>
</dbReference>
<dbReference type="GO" id="GO:0015020">
    <property type="term" value="F:glucuronosyltransferase activity"/>
    <property type="evidence" value="ECO:0007669"/>
    <property type="project" value="UniProtKB-EC"/>
</dbReference>
<dbReference type="InterPro" id="IPR050271">
    <property type="entry name" value="UDP-glycosyltransferase"/>
</dbReference>
<dbReference type="OrthoDB" id="5835829at2759"/>
<feature type="transmembrane region" description="Helical" evidence="5">
    <location>
        <begin position="481"/>
        <end position="501"/>
    </location>
</feature>
<sequence>MIRVIFISAVIVNLSCLAQCYKILTVFPMAAPSHYILGEAIARGLAEAGHDVTMVSPFEMKNPPKNGKFRDILLTGFIEEHKNHTVMNLFQMEHMNMITHNLALNFLGSTSTRKTLDHPNLQKLINSGEKFDAVIIEQFLNEGLKPLAEHFNAHLILFSTIGPNIWVDGFVGNPSPPSYIPDWTVAYPIPMNLYQRAWNLIIKTVSYANLHLLFYPDQKRIAEEFLPKGLNFNNALYNVSLVLCNSHESTNQAVPMVPNMVQIGGFHIKTPKKLPQEFQDFMDSAKEGVVYFSLGSNIVPSMMGEEKKTAILKAFGKLKQKVLWKWNEDTIHGKPDNVKLAKWFPQQDLLAHPNMKLFVTHGGLLSTLETIYHGIPVLSLPVFADQRMNAARAQEAGYGLFMPFSEITEQRLDEALKKLLNDPKYRENAERRSSYFRDRPIKPMDLATYWVEYVIRHKGAEHLRIAGTKLPWYQYYSVDSIALILLVLISPYFLLKFVLSLRKKTTKSKKE</sequence>
<accession>A0A9P0LID9</accession>
<keyword evidence="3 4" id="KW-0808">Transferase</keyword>
<dbReference type="AlphaFoldDB" id="A0A9P0LID9"/>
<evidence type="ECO:0000313" key="6">
    <source>
        <dbReference type="EMBL" id="CAH1999057.1"/>
    </source>
</evidence>
<keyword evidence="7" id="KW-1185">Reference proteome</keyword>
<feature type="chain" id="PRO_5040547778" description="UDP-glucuronosyltransferase" evidence="5">
    <location>
        <begin position="21"/>
        <end position="511"/>
    </location>
</feature>
<evidence type="ECO:0000256" key="1">
    <source>
        <dbReference type="ARBA" id="ARBA00009995"/>
    </source>
</evidence>
<evidence type="ECO:0000256" key="5">
    <source>
        <dbReference type="RuleBase" id="RU362059"/>
    </source>
</evidence>
<comment type="caution">
    <text evidence="6">The sequence shown here is derived from an EMBL/GenBank/DDBJ whole genome shotgun (WGS) entry which is preliminary data.</text>
</comment>
<keyword evidence="5" id="KW-0812">Transmembrane</keyword>
<comment type="subcellular location">
    <subcellularLocation>
        <location evidence="5">Membrane</location>
        <topology evidence="5">Single-pass membrane protein</topology>
    </subcellularLocation>
</comment>
<dbReference type="InterPro" id="IPR002213">
    <property type="entry name" value="UDP_glucos_trans"/>
</dbReference>
<dbReference type="InterPro" id="IPR035595">
    <property type="entry name" value="UDP_glycos_trans_CS"/>
</dbReference>
<reference evidence="6" key="1">
    <citation type="submission" date="2022-03" db="EMBL/GenBank/DDBJ databases">
        <authorList>
            <person name="Sayadi A."/>
        </authorList>
    </citation>
    <scope>NUCLEOTIDE SEQUENCE</scope>
</reference>